<dbReference type="Gene3D" id="3.40.50.800">
    <property type="entry name" value="Anticodon-binding domain"/>
    <property type="match status" value="1"/>
</dbReference>
<dbReference type="PANTHER" id="PTHR11451">
    <property type="entry name" value="THREONINE-TRNA LIGASE"/>
    <property type="match status" value="1"/>
</dbReference>
<dbReference type="HAMAP" id="MF_00184">
    <property type="entry name" value="Thr_tRNA_synth"/>
    <property type="match status" value="1"/>
</dbReference>
<dbReference type="Pfam" id="PF03129">
    <property type="entry name" value="HGTP_anticodon"/>
    <property type="match status" value="1"/>
</dbReference>
<accession>A0ABR2H405</accession>
<evidence type="ECO:0000313" key="12">
    <source>
        <dbReference type="Proteomes" id="UP001470230"/>
    </source>
</evidence>
<dbReference type="PROSITE" id="PS50862">
    <property type="entry name" value="AA_TRNA_LIGASE_II"/>
    <property type="match status" value="1"/>
</dbReference>
<organism evidence="11 12">
    <name type="scientific">Tritrichomonas musculus</name>
    <dbReference type="NCBI Taxonomy" id="1915356"/>
    <lineage>
        <taxon>Eukaryota</taxon>
        <taxon>Metamonada</taxon>
        <taxon>Parabasalia</taxon>
        <taxon>Tritrichomonadida</taxon>
        <taxon>Tritrichomonadidae</taxon>
        <taxon>Tritrichomonas</taxon>
    </lineage>
</organism>
<dbReference type="PANTHER" id="PTHR11451:SF46">
    <property type="entry name" value="THREONINE--TRNA LIGASE"/>
    <property type="match status" value="1"/>
</dbReference>
<evidence type="ECO:0000256" key="6">
    <source>
        <dbReference type="ARBA" id="ARBA00022917"/>
    </source>
</evidence>
<dbReference type="Gene3D" id="3.30.980.10">
    <property type="entry name" value="Threonyl-trna Synthetase, Chain A, domain 2"/>
    <property type="match status" value="1"/>
</dbReference>
<dbReference type="CDD" id="cd01667">
    <property type="entry name" value="TGS_ThrRS"/>
    <property type="match status" value="1"/>
</dbReference>
<dbReference type="InterPro" id="IPR002320">
    <property type="entry name" value="Thr-tRNA-ligase_IIa"/>
</dbReference>
<dbReference type="PRINTS" id="PR01047">
    <property type="entry name" value="TRNASYNTHTHR"/>
</dbReference>
<dbReference type="CDD" id="cd00771">
    <property type="entry name" value="ThrRS_core"/>
    <property type="match status" value="1"/>
</dbReference>
<evidence type="ECO:0000256" key="2">
    <source>
        <dbReference type="ARBA" id="ARBA00013163"/>
    </source>
</evidence>
<keyword evidence="3 11" id="KW-0436">Ligase</keyword>
<dbReference type="NCBIfam" id="TIGR00418">
    <property type="entry name" value="thrS"/>
    <property type="match status" value="1"/>
</dbReference>
<dbReference type="SUPFAM" id="SSF55186">
    <property type="entry name" value="ThrRS/AlaRS common domain"/>
    <property type="match status" value="1"/>
</dbReference>
<dbReference type="Pfam" id="PF00587">
    <property type="entry name" value="tRNA-synt_2b"/>
    <property type="match status" value="1"/>
</dbReference>
<evidence type="ECO:0000256" key="7">
    <source>
        <dbReference type="ARBA" id="ARBA00023146"/>
    </source>
</evidence>
<dbReference type="Gene3D" id="3.30.930.10">
    <property type="entry name" value="Bira Bifunctional Protein, Domain 2"/>
    <property type="match status" value="1"/>
</dbReference>
<dbReference type="InterPro" id="IPR012947">
    <property type="entry name" value="tRNA_SAD"/>
</dbReference>
<dbReference type="Pfam" id="PF07973">
    <property type="entry name" value="tRNA_SAD"/>
    <property type="match status" value="1"/>
</dbReference>
<evidence type="ECO:0000313" key="11">
    <source>
        <dbReference type="EMBL" id="KAK8840588.1"/>
    </source>
</evidence>
<dbReference type="Gene3D" id="3.10.20.30">
    <property type="match status" value="1"/>
</dbReference>
<evidence type="ECO:0000259" key="10">
    <source>
        <dbReference type="PROSITE" id="PS50862"/>
    </source>
</evidence>
<comment type="catalytic activity">
    <reaction evidence="9">
        <text>tRNA(Thr) + L-threonine + ATP = L-threonyl-tRNA(Thr) + AMP + diphosphate + H(+)</text>
        <dbReference type="Rhea" id="RHEA:24624"/>
        <dbReference type="Rhea" id="RHEA-COMP:9670"/>
        <dbReference type="Rhea" id="RHEA-COMP:9704"/>
        <dbReference type="ChEBI" id="CHEBI:15378"/>
        <dbReference type="ChEBI" id="CHEBI:30616"/>
        <dbReference type="ChEBI" id="CHEBI:33019"/>
        <dbReference type="ChEBI" id="CHEBI:57926"/>
        <dbReference type="ChEBI" id="CHEBI:78442"/>
        <dbReference type="ChEBI" id="CHEBI:78534"/>
        <dbReference type="ChEBI" id="CHEBI:456215"/>
        <dbReference type="EC" id="6.1.1.3"/>
    </reaction>
</comment>
<evidence type="ECO:0000256" key="3">
    <source>
        <dbReference type="ARBA" id="ARBA00022598"/>
    </source>
</evidence>
<keyword evidence="7" id="KW-0030">Aminoacyl-tRNA synthetase</keyword>
<evidence type="ECO:0000256" key="8">
    <source>
        <dbReference type="ARBA" id="ARBA00031900"/>
    </source>
</evidence>
<dbReference type="InterPro" id="IPR012675">
    <property type="entry name" value="Beta-grasp_dom_sf"/>
</dbReference>
<feature type="domain" description="Aminoacyl-transfer RNA synthetases class-II family profile" evidence="10">
    <location>
        <begin position="314"/>
        <end position="600"/>
    </location>
</feature>
<reference evidence="11 12" key="1">
    <citation type="submission" date="2024-04" db="EMBL/GenBank/DDBJ databases">
        <title>Tritrichomonas musculus Genome.</title>
        <authorList>
            <person name="Alves-Ferreira E."/>
            <person name="Grigg M."/>
            <person name="Lorenzi H."/>
            <person name="Galac M."/>
        </authorList>
    </citation>
    <scope>NUCLEOTIDE SEQUENCE [LARGE SCALE GENOMIC DNA]</scope>
    <source>
        <strain evidence="11 12">EAF2021</strain>
    </source>
</reference>
<dbReference type="GO" id="GO:0016874">
    <property type="term" value="F:ligase activity"/>
    <property type="evidence" value="ECO:0007669"/>
    <property type="project" value="UniProtKB-KW"/>
</dbReference>
<keyword evidence="4" id="KW-0547">Nucleotide-binding</keyword>
<evidence type="ECO:0000256" key="4">
    <source>
        <dbReference type="ARBA" id="ARBA00022741"/>
    </source>
</evidence>
<proteinExistence type="inferred from homology"/>
<name>A0ABR2H405_9EUKA</name>
<dbReference type="SUPFAM" id="SSF55681">
    <property type="entry name" value="Class II aaRS and biotin synthetases"/>
    <property type="match status" value="1"/>
</dbReference>
<keyword evidence="5" id="KW-0067">ATP-binding</keyword>
<dbReference type="Proteomes" id="UP001470230">
    <property type="component" value="Unassembled WGS sequence"/>
</dbReference>
<dbReference type="InterPro" id="IPR018163">
    <property type="entry name" value="Thr/Ala-tRNA-synth_IIc_edit"/>
</dbReference>
<comment type="caution">
    <text evidence="11">The sequence shown here is derived from an EMBL/GenBank/DDBJ whole genome shotgun (WGS) entry which is preliminary data.</text>
</comment>
<evidence type="ECO:0000256" key="9">
    <source>
        <dbReference type="ARBA" id="ARBA00049515"/>
    </source>
</evidence>
<keyword evidence="12" id="KW-1185">Reference proteome</keyword>
<dbReference type="InterPro" id="IPR033728">
    <property type="entry name" value="ThrRS_core"/>
</dbReference>
<gene>
    <name evidence="11" type="ORF">M9Y10_030799</name>
</gene>
<dbReference type="EC" id="6.1.1.3" evidence="2"/>
<sequence>MSENIQQQQHQNIPDFVEKRLQLFNSLEDRTPKANPHPIKIILLQKNSQVHDSNGEEIQGVAGQTTPKDIWLDKCKDVPVVTCSIDGVLWDLQRPLVSDCSLTFITFEDDRGKSVFWHSSAHILGAAIELEFGRELAIGPSTENGFFYDFDQHNEKIGANEVKKVQERCVNLSKKAYFERKMITREEAIDLFSSNKYKQEILSSRVEPNSLVSVYRTGTFVDLCRGPHLMNGNIIKAWNIIDISSSMWNGQPDKPLSRIRGITFPSQAELKEYNHFIEEAAKRDHRKLGVDHQLFFFHEWSSGCAFFYQDGCHIYRQLIQMIREQYHKRGYIEVITPNLFYDDLFKTSGHWEHYREDMFHFSLDEDNNQAPQISPSVDPNEHCVCCAKACREMGLKPMNCPGHCLVFKSRDRSYREMPIRMAEFGVLHRYEASGALCGLTRTRRFVQDDCHIFARYDQIGEEIEGTFDFMREVYGYFNLKLEFTLSTINMNKYMGDLKVWEEATNLLRKVLVDGHHEFKENPGEAAFYGPKIDCFARDCFNRRFQLTTIQLDFQLPEKFNLQYFDSERKPQRPVMIHRAVLGSIERFIGITTEHFAGRFPFWLSPHQIVLIPQNMSKPEHLLQCKKYYKQLFDEWFTVTIDDSSISMMKKIQVARTSALAHAIIIVGDKECQENSVSVRWYDSPKNSKIEPIPFNQFLEQIRDIRNNKKLNH</sequence>
<evidence type="ECO:0000256" key="1">
    <source>
        <dbReference type="ARBA" id="ARBA00008226"/>
    </source>
</evidence>
<dbReference type="InterPro" id="IPR006195">
    <property type="entry name" value="aa-tRNA-synth_II"/>
</dbReference>
<protein>
    <recommendedName>
        <fullName evidence="2">threonine--tRNA ligase</fullName>
        <ecNumber evidence="2">6.1.1.3</ecNumber>
    </recommendedName>
    <alternativeName>
        <fullName evidence="8">Threonyl-tRNA synthetase</fullName>
    </alternativeName>
</protein>
<dbReference type="SUPFAM" id="SSF52954">
    <property type="entry name" value="Class II aaRS ABD-related"/>
    <property type="match status" value="1"/>
</dbReference>
<keyword evidence="6" id="KW-0648">Protein biosynthesis</keyword>
<evidence type="ECO:0000256" key="5">
    <source>
        <dbReference type="ARBA" id="ARBA00022840"/>
    </source>
</evidence>
<dbReference type="InterPro" id="IPR004154">
    <property type="entry name" value="Anticodon-bd"/>
</dbReference>
<dbReference type="EMBL" id="JAPFFF010000045">
    <property type="protein sequence ID" value="KAK8840588.1"/>
    <property type="molecule type" value="Genomic_DNA"/>
</dbReference>
<dbReference type="SMART" id="SM00863">
    <property type="entry name" value="tRNA_SAD"/>
    <property type="match status" value="1"/>
</dbReference>
<comment type="similarity">
    <text evidence="1">Belongs to the class-II aminoacyl-tRNA synthetase family.</text>
</comment>
<dbReference type="InterPro" id="IPR002314">
    <property type="entry name" value="aa-tRNA-synt_IIb"/>
</dbReference>
<dbReference type="InterPro" id="IPR036621">
    <property type="entry name" value="Anticodon-bd_dom_sf"/>
</dbReference>
<dbReference type="InterPro" id="IPR045864">
    <property type="entry name" value="aa-tRNA-synth_II/BPL/LPL"/>
</dbReference>